<keyword evidence="1" id="KW-0648">Protein biosynthesis</keyword>
<dbReference type="Pfam" id="PF20974">
    <property type="entry name" value="tRNA-synt_1c_C2"/>
    <property type="match status" value="1"/>
</dbReference>
<comment type="caution">
    <text evidence="3">The sequence shown here is derived from an EMBL/GenBank/DDBJ whole genome shotgun (WGS) entry which is preliminary data.</text>
</comment>
<evidence type="ECO:0000256" key="1">
    <source>
        <dbReference type="ARBA" id="ARBA00022917"/>
    </source>
</evidence>
<dbReference type="GO" id="GO:0006412">
    <property type="term" value="P:translation"/>
    <property type="evidence" value="ECO:0007669"/>
    <property type="project" value="UniProtKB-KW"/>
</dbReference>
<dbReference type="EMBL" id="MLFT02000006">
    <property type="protein sequence ID" value="PHT44863.1"/>
    <property type="molecule type" value="Genomic_DNA"/>
</dbReference>
<name>A0A2G2WI05_CAPBA</name>
<reference evidence="3 4" key="1">
    <citation type="journal article" date="2017" name="Genome Biol.">
        <title>New reference genome sequences of hot pepper reveal the massive evolution of plant disease-resistance genes by retroduplication.</title>
        <authorList>
            <person name="Kim S."/>
            <person name="Park J."/>
            <person name="Yeom S.I."/>
            <person name="Kim Y.M."/>
            <person name="Seo E."/>
            <person name="Kim K.T."/>
            <person name="Kim M.S."/>
            <person name="Lee J.M."/>
            <person name="Cheong K."/>
            <person name="Shin H.S."/>
            <person name="Kim S.B."/>
            <person name="Han K."/>
            <person name="Lee J."/>
            <person name="Park M."/>
            <person name="Lee H.A."/>
            <person name="Lee H.Y."/>
            <person name="Lee Y."/>
            <person name="Oh S."/>
            <person name="Lee J.H."/>
            <person name="Choi E."/>
            <person name="Choi E."/>
            <person name="Lee S.E."/>
            <person name="Jeon J."/>
            <person name="Kim H."/>
            <person name="Choi G."/>
            <person name="Song H."/>
            <person name="Lee J."/>
            <person name="Lee S.C."/>
            <person name="Kwon J.K."/>
            <person name="Lee H.Y."/>
            <person name="Koo N."/>
            <person name="Hong Y."/>
            <person name="Kim R.W."/>
            <person name="Kang W.H."/>
            <person name="Huh J.H."/>
            <person name="Kang B.C."/>
            <person name="Yang T.J."/>
            <person name="Lee Y.H."/>
            <person name="Bennetzen J.L."/>
            <person name="Choi D."/>
        </authorList>
    </citation>
    <scope>NUCLEOTIDE SEQUENCE [LARGE SCALE GENOMIC DNA]</scope>
    <source>
        <strain evidence="4">cv. PBC81</strain>
    </source>
</reference>
<keyword evidence="4" id="KW-1185">Reference proteome</keyword>
<dbReference type="Gene3D" id="2.40.240.10">
    <property type="entry name" value="Ribosomal Protein L25, Chain P"/>
    <property type="match status" value="1"/>
</dbReference>
<dbReference type="STRING" id="33114.A0A2G2WI05"/>
<protein>
    <recommendedName>
        <fullName evidence="2">tRNA synthetases class I (E and Q) anti-codon binding domain-containing protein</fullName>
    </recommendedName>
</protein>
<evidence type="ECO:0000313" key="4">
    <source>
        <dbReference type="Proteomes" id="UP000224567"/>
    </source>
</evidence>
<evidence type="ECO:0000259" key="2">
    <source>
        <dbReference type="Pfam" id="PF20974"/>
    </source>
</evidence>
<dbReference type="InterPro" id="IPR020056">
    <property type="entry name" value="Rbsml_bL25/Gln-tRNA_synth_N"/>
</dbReference>
<dbReference type="InterPro" id="IPR011035">
    <property type="entry name" value="Ribosomal_bL25/Gln-tRNA_synth"/>
</dbReference>
<sequence length="80" mass="8989">MKLKLFLGKNEGFLRANLKEDGILDKNLAELDDWLGDLNPESKVVIQNAYVVPSVSKAALGDRFQFERLGYFAVDKDSTL</sequence>
<feature type="domain" description="tRNA synthetases class I (E and Q) anti-codon binding" evidence="2">
    <location>
        <begin position="26"/>
        <end position="75"/>
    </location>
</feature>
<reference evidence="4" key="2">
    <citation type="journal article" date="2017" name="J. Anim. Genet.">
        <title>Multiple reference genome sequences of hot pepper reveal the massive evolution of plant disease resistance genes by retroduplication.</title>
        <authorList>
            <person name="Kim S."/>
            <person name="Park J."/>
            <person name="Yeom S.-I."/>
            <person name="Kim Y.-M."/>
            <person name="Seo E."/>
            <person name="Kim K.-T."/>
            <person name="Kim M.-S."/>
            <person name="Lee J.M."/>
            <person name="Cheong K."/>
            <person name="Shin H.-S."/>
            <person name="Kim S.-B."/>
            <person name="Han K."/>
            <person name="Lee J."/>
            <person name="Park M."/>
            <person name="Lee H.-A."/>
            <person name="Lee H.-Y."/>
            <person name="Lee Y."/>
            <person name="Oh S."/>
            <person name="Lee J.H."/>
            <person name="Choi E."/>
            <person name="Choi E."/>
            <person name="Lee S.E."/>
            <person name="Jeon J."/>
            <person name="Kim H."/>
            <person name="Choi G."/>
            <person name="Song H."/>
            <person name="Lee J."/>
            <person name="Lee S.-C."/>
            <person name="Kwon J.-K."/>
            <person name="Lee H.-Y."/>
            <person name="Koo N."/>
            <person name="Hong Y."/>
            <person name="Kim R.W."/>
            <person name="Kang W.-H."/>
            <person name="Huh J.H."/>
            <person name="Kang B.-C."/>
            <person name="Yang T.-J."/>
            <person name="Lee Y.-H."/>
            <person name="Bennetzen J.L."/>
            <person name="Choi D."/>
        </authorList>
    </citation>
    <scope>NUCLEOTIDE SEQUENCE [LARGE SCALE GENOMIC DNA]</scope>
    <source>
        <strain evidence="4">cv. PBC81</strain>
    </source>
</reference>
<accession>A0A2G2WI05</accession>
<dbReference type="OrthoDB" id="10250478at2759"/>
<dbReference type="InterPro" id="IPR049437">
    <property type="entry name" value="tRNA-synt_1c_C2"/>
</dbReference>
<dbReference type="AlphaFoldDB" id="A0A2G2WI05"/>
<gene>
    <name evidence="3" type="ORF">CQW23_14021</name>
</gene>
<proteinExistence type="predicted"/>
<evidence type="ECO:0000313" key="3">
    <source>
        <dbReference type="EMBL" id="PHT44863.1"/>
    </source>
</evidence>
<dbReference type="Proteomes" id="UP000224567">
    <property type="component" value="Unassembled WGS sequence"/>
</dbReference>
<dbReference type="SUPFAM" id="SSF50715">
    <property type="entry name" value="Ribosomal protein L25-like"/>
    <property type="match status" value="1"/>
</dbReference>
<organism evidence="3 4">
    <name type="scientific">Capsicum baccatum</name>
    <name type="common">Peruvian pepper</name>
    <dbReference type="NCBI Taxonomy" id="33114"/>
    <lineage>
        <taxon>Eukaryota</taxon>
        <taxon>Viridiplantae</taxon>
        <taxon>Streptophyta</taxon>
        <taxon>Embryophyta</taxon>
        <taxon>Tracheophyta</taxon>
        <taxon>Spermatophyta</taxon>
        <taxon>Magnoliopsida</taxon>
        <taxon>eudicotyledons</taxon>
        <taxon>Gunneridae</taxon>
        <taxon>Pentapetalae</taxon>
        <taxon>asterids</taxon>
        <taxon>lamiids</taxon>
        <taxon>Solanales</taxon>
        <taxon>Solanaceae</taxon>
        <taxon>Solanoideae</taxon>
        <taxon>Capsiceae</taxon>
        <taxon>Capsicum</taxon>
    </lineage>
</organism>